<dbReference type="InterPro" id="IPR037232">
    <property type="entry name" value="NADH_quin_OxRdtase_su_C/D-like"/>
</dbReference>
<evidence type="ECO:0000256" key="2">
    <source>
        <dbReference type="ARBA" id="ARBA00022448"/>
    </source>
</evidence>
<dbReference type="EMBL" id="CP002838">
    <property type="protein sequence ID" value="AEM38954.1"/>
    <property type="molecule type" value="Genomic_DNA"/>
</dbReference>
<proteinExistence type="inferred from homology"/>
<evidence type="ECO:0000256" key="1">
    <source>
        <dbReference type="ARBA" id="ARBA00007569"/>
    </source>
</evidence>
<dbReference type="PANTHER" id="PTHR10884:SF14">
    <property type="entry name" value="NADH DEHYDROGENASE [UBIQUINONE] IRON-SULFUR PROTEIN 3, MITOCHONDRIAL"/>
    <property type="match status" value="1"/>
</dbReference>
<evidence type="ECO:0000313" key="5">
    <source>
        <dbReference type="Proteomes" id="UP000001037"/>
    </source>
</evidence>
<dbReference type="AlphaFoldDB" id="G0EF57"/>
<dbReference type="InParanoid" id="G0EF57"/>
<dbReference type="PROSITE" id="PS00542">
    <property type="entry name" value="COMPLEX1_30K"/>
    <property type="match status" value="1"/>
</dbReference>
<dbReference type="PANTHER" id="PTHR10884">
    <property type="entry name" value="NADH DEHYDROGENASE UBIQUINONE IRON-SULFUR PROTEIN 3"/>
    <property type="match status" value="1"/>
</dbReference>
<dbReference type="InterPro" id="IPR001268">
    <property type="entry name" value="NADH_UbQ_OxRdtase_30kDa_su"/>
</dbReference>
<evidence type="ECO:0000259" key="3">
    <source>
        <dbReference type="Pfam" id="PF00329"/>
    </source>
</evidence>
<sequence length="181" mass="20630">MGENTSLKSKLATLGKLAEKDGHLILETSVERLERVAEVLVEEGYDHVASLTVVDLPKEGKLQVTYVVESYSNPHRLVFVRLEVPRSDPRIPSLVKVWPSLELQERENWEMFGIEFEGHPDLRHLLLPPDWTPGVYPLRKDFVVKEEPFMAPPDLQKRAEEIAKRMGVQQQQQQPGGQGKS</sequence>
<reference evidence="4 5" key="1">
    <citation type="journal article" date="2011" name="Stand. Genomic Sci.">
        <title>Complete genome sequence of the hyperthermophilic chemolithoautotroph Pyrolobus fumarii type strain (1A).</title>
        <authorList>
            <person name="Anderson I."/>
            <person name="Goker M."/>
            <person name="Nolan M."/>
            <person name="Lucas S."/>
            <person name="Hammon N."/>
            <person name="Deshpande S."/>
            <person name="Cheng J.F."/>
            <person name="Tapia R."/>
            <person name="Han C."/>
            <person name="Goodwin L."/>
            <person name="Pitluck S."/>
            <person name="Huntemann M."/>
            <person name="Liolios K."/>
            <person name="Ivanova N."/>
            <person name="Pagani I."/>
            <person name="Mavromatis K."/>
            <person name="Ovchinikova G."/>
            <person name="Pati A."/>
            <person name="Chen A."/>
            <person name="Palaniappan K."/>
            <person name="Land M."/>
            <person name="Hauser L."/>
            <person name="Brambilla E.M."/>
            <person name="Huber H."/>
            <person name="Yasawong M."/>
            <person name="Rohde M."/>
            <person name="Spring S."/>
            <person name="Abt B."/>
            <person name="Sikorski J."/>
            <person name="Wirth R."/>
            <person name="Detter J.C."/>
            <person name="Woyke T."/>
            <person name="Bristow J."/>
            <person name="Eisen J.A."/>
            <person name="Markowitz V."/>
            <person name="Hugenholtz P."/>
            <person name="Kyrpides N.C."/>
            <person name="Klenk H.P."/>
            <person name="Lapidus A."/>
        </authorList>
    </citation>
    <scope>NUCLEOTIDE SEQUENCE [LARGE SCALE GENOMIC DNA]</scope>
    <source>
        <strain evidence="5">DSM 11204 / 1A</strain>
    </source>
</reference>
<gene>
    <name evidence="4" type="ordered locus">Pyrfu_1086</name>
</gene>
<dbReference type="RefSeq" id="WP_014026631.1">
    <property type="nucleotide sequence ID" value="NC_015931.1"/>
</dbReference>
<feature type="domain" description="NADH:ubiquinone oxidoreductase 30kDa subunit" evidence="3">
    <location>
        <begin position="28"/>
        <end position="147"/>
    </location>
</feature>
<dbReference type="Gene3D" id="3.30.460.80">
    <property type="entry name" value="NADH:ubiquinone oxidoreductase, 30kDa subunit"/>
    <property type="match status" value="1"/>
</dbReference>
<dbReference type="GeneID" id="11139563"/>
<dbReference type="InterPro" id="IPR020396">
    <property type="entry name" value="NADH_UbQ_OxRdtase_CS"/>
</dbReference>
<evidence type="ECO:0000313" key="4">
    <source>
        <dbReference type="EMBL" id="AEM38954.1"/>
    </source>
</evidence>
<protein>
    <submittedName>
        <fullName evidence="4">NADH dehydrogenase (Ubiquinone) 30 kDa subunit</fullName>
    </submittedName>
</protein>
<keyword evidence="4" id="KW-0830">Ubiquinone</keyword>
<name>G0EF57_PYRF1</name>
<comment type="similarity">
    <text evidence="1">Belongs to the complex I 30 kDa subunit family.</text>
</comment>
<dbReference type="Pfam" id="PF00329">
    <property type="entry name" value="Complex1_30kDa"/>
    <property type="match status" value="1"/>
</dbReference>
<organism evidence="4 5">
    <name type="scientific">Pyrolobus fumarii (strain DSM 11204 / 1A)</name>
    <dbReference type="NCBI Taxonomy" id="694429"/>
    <lineage>
        <taxon>Archaea</taxon>
        <taxon>Thermoproteota</taxon>
        <taxon>Thermoprotei</taxon>
        <taxon>Desulfurococcales</taxon>
        <taxon>Pyrodictiaceae</taxon>
        <taxon>Pyrolobus</taxon>
    </lineage>
</organism>
<dbReference type="FunCoup" id="G0EF57">
    <property type="interactions" value="66"/>
</dbReference>
<dbReference type="HOGENOM" id="CLU_042628_6_0_2"/>
<dbReference type="GO" id="GO:0008137">
    <property type="term" value="F:NADH dehydrogenase (ubiquinone) activity"/>
    <property type="evidence" value="ECO:0007669"/>
    <property type="project" value="InterPro"/>
</dbReference>
<dbReference type="Proteomes" id="UP000001037">
    <property type="component" value="Chromosome"/>
</dbReference>
<dbReference type="STRING" id="694429.Pyrfu_1086"/>
<keyword evidence="2" id="KW-0813">Transport</keyword>
<keyword evidence="5" id="KW-1185">Reference proteome</keyword>
<dbReference type="KEGG" id="pfm:Pyrfu_1086"/>
<dbReference type="SUPFAM" id="SSF143243">
    <property type="entry name" value="Nqo5-like"/>
    <property type="match status" value="1"/>
</dbReference>
<accession>G0EF57</accession>
<dbReference type="eggNOG" id="arCOG01551">
    <property type="taxonomic scope" value="Archaea"/>
</dbReference>
<dbReference type="GO" id="GO:0016651">
    <property type="term" value="F:oxidoreductase activity, acting on NAD(P)H"/>
    <property type="evidence" value="ECO:0007669"/>
    <property type="project" value="InterPro"/>
</dbReference>
<dbReference type="OrthoDB" id="43567at2157"/>